<dbReference type="GO" id="GO:0006508">
    <property type="term" value="P:proteolysis"/>
    <property type="evidence" value="ECO:0007669"/>
    <property type="project" value="UniProtKB-KW"/>
</dbReference>
<dbReference type="Gene3D" id="2.60.40.1730">
    <property type="entry name" value="tricorn interacting facor f3 domain"/>
    <property type="match status" value="4"/>
</dbReference>
<evidence type="ECO:0000256" key="6">
    <source>
        <dbReference type="ARBA" id="ARBA00022475"/>
    </source>
</evidence>
<feature type="domain" description="ERAP1-like C-terminal" evidence="26">
    <location>
        <begin position="1688"/>
        <end position="2005"/>
    </location>
</feature>
<feature type="domain" description="ERAP1-like C-terminal" evidence="26">
    <location>
        <begin position="4186"/>
        <end position="4497"/>
    </location>
</feature>
<dbReference type="CDD" id="cd09601">
    <property type="entry name" value="M1_APN-Q_like"/>
    <property type="match status" value="3"/>
</dbReference>
<feature type="domain" description="Aminopeptidase N-like N-terminal" evidence="27">
    <location>
        <begin position="1158"/>
        <end position="1348"/>
    </location>
</feature>
<dbReference type="FunFam" id="2.60.40.1910:FF:000008">
    <property type="entry name" value="Aminopeptidase"/>
    <property type="match status" value="2"/>
</dbReference>
<dbReference type="PANTHER" id="PTHR11533">
    <property type="entry name" value="PROTEASE M1 ZINC METALLOPROTEASE"/>
    <property type="match status" value="1"/>
</dbReference>
<dbReference type="GO" id="GO:0043171">
    <property type="term" value="P:peptide catabolic process"/>
    <property type="evidence" value="ECO:0007669"/>
    <property type="project" value="TreeGrafter"/>
</dbReference>
<keyword evidence="11 24" id="KW-0732">Signal</keyword>
<feature type="active site" description="Proton acceptor" evidence="20">
    <location>
        <position position="1457"/>
    </location>
</feature>
<dbReference type="InterPro" id="IPR024571">
    <property type="entry name" value="ERAP1-like_C_dom"/>
</dbReference>
<name>A0A6G0TTJ8_APHGL</name>
<feature type="compositionally biased region" description="Polar residues" evidence="22">
    <location>
        <begin position="2666"/>
        <end position="2722"/>
    </location>
</feature>
<feature type="compositionally biased region" description="Low complexity" evidence="22">
    <location>
        <begin position="3124"/>
        <end position="3153"/>
    </location>
</feature>
<feature type="compositionally biased region" description="Low complexity" evidence="22">
    <location>
        <begin position="2494"/>
        <end position="2532"/>
    </location>
</feature>
<evidence type="ECO:0000256" key="3">
    <source>
        <dbReference type="ARBA" id="ARBA00004609"/>
    </source>
</evidence>
<feature type="domain" description="Peptidase M1 membrane alanine aminopeptidase" evidence="25">
    <location>
        <begin position="3887"/>
        <end position="4107"/>
    </location>
</feature>
<feature type="domain" description="Aminopeptidase N-like N-terminal" evidence="27">
    <location>
        <begin position="3658"/>
        <end position="3846"/>
    </location>
</feature>
<dbReference type="GO" id="GO:0005886">
    <property type="term" value="C:plasma membrane"/>
    <property type="evidence" value="ECO:0007669"/>
    <property type="project" value="UniProtKB-SubCell"/>
</dbReference>
<evidence type="ECO:0008006" key="30">
    <source>
        <dbReference type="Google" id="ProtNLM"/>
    </source>
</evidence>
<keyword evidence="7" id="KW-0336">GPI-anchor</keyword>
<keyword evidence="29" id="KW-1185">Reference proteome</keyword>
<dbReference type="FunFam" id="1.10.390.10:FF:000013">
    <property type="entry name" value="Aminopeptidase N"/>
    <property type="match status" value="2"/>
</dbReference>
<feature type="compositionally biased region" description="Polar residues" evidence="22">
    <location>
        <begin position="3245"/>
        <end position="3288"/>
    </location>
</feature>
<comment type="caution">
    <text evidence="28">The sequence shown here is derived from an EMBL/GenBank/DDBJ whole genome shotgun (WGS) entry which is preliminary data.</text>
</comment>
<feature type="compositionally biased region" description="Low complexity" evidence="22">
    <location>
        <begin position="3191"/>
        <end position="3244"/>
    </location>
</feature>
<dbReference type="PRINTS" id="PR00756">
    <property type="entry name" value="ALADIPTASE"/>
</dbReference>
<protein>
    <recommendedName>
        <fullName evidence="30">Aminopeptidase N</fullName>
    </recommendedName>
</protein>
<dbReference type="GO" id="GO:0008270">
    <property type="term" value="F:zinc ion binding"/>
    <property type="evidence" value="ECO:0007669"/>
    <property type="project" value="InterPro"/>
</dbReference>
<feature type="transmembrane region" description="Helical" evidence="23">
    <location>
        <begin position="4559"/>
        <end position="4579"/>
    </location>
</feature>
<dbReference type="Gene3D" id="2.60.40.1910">
    <property type="match status" value="3"/>
</dbReference>
<dbReference type="EMBL" id="VYZN01000017">
    <property type="protein sequence ID" value="KAE9537949.1"/>
    <property type="molecule type" value="Genomic_DNA"/>
</dbReference>
<evidence type="ECO:0000256" key="18">
    <source>
        <dbReference type="ARBA" id="ARBA00023180"/>
    </source>
</evidence>
<proteinExistence type="inferred from homology"/>
<feature type="chain" id="PRO_5026090404" description="Aminopeptidase N" evidence="24">
    <location>
        <begin position="19"/>
        <end position="4592"/>
    </location>
</feature>
<evidence type="ECO:0000256" key="22">
    <source>
        <dbReference type="SAM" id="MobiDB-lite"/>
    </source>
</evidence>
<dbReference type="GO" id="GO:0070006">
    <property type="term" value="F:metalloaminopeptidase activity"/>
    <property type="evidence" value="ECO:0007669"/>
    <property type="project" value="TreeGrafter"/>
</dbReference>
<keyword evidence="18" id="KW-0325">Glycoprotein</keyword>
<dbReference type="InterPro" id="IPR042097">
    <property type="entry name" value="Aminopeptidase_N-like_N_sf"/>
</dbReference>
<feature type="compositionally biased region" description="Low complexity" evidence="22">
    <location>
        <begin position="921"/>
        <end position="1022"/>
    </location>
</feature>
<feature type="compositionally biased region" description="Polar residues" evidence="22">
    <location>
        <begin position="2866"/>
        <end position="2899"/>
    </location>
</feature>
<evidence type="ECO:0000256" key="23">
    <source>
        <dbReference type="SAM" id="Phobius"/>
    </source>
</evidence>
<feature type="transmembrane region" description="Helical" evidence="23">
    <location>
        <begin position="3342"/>
        <end position="3364"/>
    </location>
</feature>
<keyword evidence="10" id="KW-0479">Metal-binding</keyword>
<feature type="domain" description="Peptidase M1 membrane alanine aminopeptidase" evidence="25">
    <location>
        <begin position="272"/>
        <end position="474"/>
    </location>
</feature>
<feature type="compositionally biased region" description="Polar residues" evidence="22">
    <location>
        <begin position="2437"/>
        <end position="2493"/>
    </location>
</feature>
<feature type="region of interest" description="Disordered" evidence="22">
    <location>
        <begin position="915"/>
        <end position="1041"/>
    </location>
</feature>
<feature type="compositionally biased region" description="Low complexity" evidence="22">
    <location>
        <begin position="3002"/>
        <end position="3014"/>
    </location>
</feature>
<evidence type="ECO:0000256" key="7">
    <source>
        <dbReference type="ARBA" id="ARBA00022622"/>
    </source>
</evidence>
<dbReference type="InterPro" id="IPR027268">
    <property type="entry name" value="Peptidase_M4/M1_CTD_sf"/>
</dbReference>
<comment type="cofactor">
    <cofactor evidence="1">
        <name>Zn(2+)</name>
        <dbReference type="ChEBI" id="CHEBI:29105"/>
    </cofactor>
</comment>
<feature type="compositionally biased region" description="Pro residues" evidence="22">
    <location>
        <begin position="2223"/>
        <end position="2233"/>
    </location>
</feature>
<dbReference type="OrthoDB" id="6622017at2759"/>
<feature type="region of interest" description="Disordered" evidence="22">
    <location>
        <begin position="2032"/>
        <end position="3179"/>
    </location>
</feature>
<accession>A0A6G0TTJ8</accession>
<dbReference type="Gene3D" id="1.25.50.20">
    <property type="match status" value="3"/>
</dbReference>
<dbReference type="PANTHER" id="PTHR11533:SF294">
    <property type="entry name" value="THYROTROPIN-RELEASING HORMONE-DEGRADING ECTOENZYME"/>
    <property type="match status" value="1"/>
</dbReference>
<feature type="compositionally biased region" description="Low complexity" evidence="22">
    <location>
        <begin position="2206"/>
        <end position="2222"/>
    </location>
</feature>
<keyword evidence="9 23" id="KW-0812">Transmembrane</keyword>
<feature type="compositionally biased region" description="Polar residues" evidence="22">
    <location>
        <begin position="2978"/>
        <end position="3001"/>
    </location>
</feature>
<dbReference type="InterPro" id="IPR050344">
    <property type="entry name" value="Peptidase_M1_aminopeptidases"/>
</dbReference>
<evidence type="ECO:0000256" key="1">
    <source>
        <dbReference type="ARBA" id="ARBA00001947"/>
    </source>
</evidence>
<evidence type="ECO:0000259" key="26">
    <source>
        <dbReference type="Pfam" id="PF11838"/>
    </source>
</evidence>
<dbReference type="SUPFAM" id="SSF63737">
    <property type="entry name" value="Leukotriene A4 hydrolase N-terminal domain"/>
    <property type="match status" value="4"/>
</dbReference>
<feature type="compositionally biased region" description="Low complexity" evidence="22">
    <location>
        <begin position="2925"/>
        <end position="2977"/>
    </location>
</feature>
<evidence type="ECO:0000256" key="15">
    <source>
        <dbReference type="ARBA" id="ARBA00022989"/>
    </source>
</evidence>
<dbReference type="InterPro" id="IPR034016">
    <property type="entry name" value="M1_APN-typ"/>
</dbReference>
<feature type="domain" description="Peptidase M1 membrane alanine aminopeptidase" evidence="25">
    <location>
        <begin position="1390"/>
        <end position="1609"/>
    </location>
</feature>
<dbReference type="GO" id="GO:0005737">
    <property type="term" value="C:cytoplasm"/>
    <property type="evidence" value="ECO:0007669"/>
    <property type="project" value="TreeGrafter"/>
</dbReference>
<keyword evidence="15 23" id="KW-1133">Transmembrane helix</keyword>
<feature type="compositionally biased region" description="Low complexity" evidence="22">
    <location>
        <begin position="2723"/>
        <end position="2735"/>
    </location>
</feature>
<dbReference type="Pfam" id="PF11838">
    <property type="entry name" value="ERAP1_C"/>
    <property type="match status" value="3"/>
</dbReference>
<feature type="compositionally biased region" description="Low complexity" evidence="22">
    <location>
        <begin position="3030"/>
        <end position="3056"/>
    </location>
</feature>
<feature type="domain" description="Aminopeptidase N-like N-terminal" evidence="27">
    <location>
        <begin position="3406"/>
        <end position="3574"/>
    </location>
</feature>
<feature type="compositionally biased region" description="Low complexity" evidence="22">
    <location>
        <begin position="2777"/>
        <end position="2796"/>
    </location>
</feature>
<evidence type="ECO:0000256" key="21">
    <source>
        <dbReference type="PIRSR" id="PIRSR634016-4"/>
    </source>
</evidence>
<feature type="signal peptide" evidence="24">
    <location>
        <begin position="1"/>
        <end position="18"/>
    </location>
</feature>
<evidence type="ECO:0000259" key="27">
    <source>
        <dbReference type="Pfam" id="PF17900"/>
    </source>
</evidence>
<dbReference type="GO" id="GO:0005615">
    <property type="term" value="C:extracellular space"/>
    <property type="evidence" value="ECO:0007669"/>
    <property type="project" value="TreeGrafter"/>
</dbReference>
<feature type="compositionally biased region" description="Polar residues" evidence="22">
    <location>
        <begin position="3154"/>
        <end position="3165"/>
    </location>
</feature>
<feature type="compositionally biased region" description="Polar residues" evidence="22">
    <location>
        <begin position="2597"/>
        <end position="2646"/>
    </location>
</feature>
<evidence type="ECO:0000256" key="5">
    <source>
        <dbReference type="ARBA" id="ARBA00022438"/>
    </source>
</evidence>
<evidence type="ECO:0000259" key="25">
    <source>
        <dbReference type="Pfam" id="PF01433"/>
    </source>
</evidence>
<sequence length="4592" mass="513167">MCTNTVITIVALVCAAVAIRPIACSADSRTTAQVESDGPSSYRLPRDTQPLAYGLRLVPKYDKGSDMYTFGGQVEIFIYVNSITPNVTLNAKDMQIKSVAITEMKTQKDLEVDSYELDNDAEILQIYAASNLLVGRRYQVKIVFQGLLRTDMTGFYKSAYKEDGVTKWVAVTQFKPTYARRAFPCYDEPSYKTPFNISLGRQENQMTLSNMPRYLTQRLEYYGWWADHFETTPPIPTYLVGALVGNFKKSNKIEGSLIDVYTYNDYLEQVLYATEETPMLFNSMENYTDSQNDLTKMDFLAVPDFDGDGMENWGINAYREKYVLFDDDAKMKLKEQSVMLIQKLSSHQWFGNMVTCAWWDYLWLNEGFARYFQYYATEMVKPDWRLDELFVVEQHLTAMEFDQTPRHPITASVKTSDDIQNILDVVVSNKAAAILRMLQTVVSDFYFREPLNLYLQKFKHGAVTSDNLWAVYENYYFDADYALPENVPFTNFIESWTNQAGYPVVTVTKNQNTYTLTYKPFSIWPSSDNTSSWFIGITYTNNLARNFIDLQPTTWLKPYTTVKYLRDSSLSTWVIFNLQWTGFYRVNYDLNNWQQLIKQLNESNTDIHVLNRAQLIDDSFNLARAGMLPYSVPLNLSTYLTKEDDEIPWYAATECLSYVVERMRRSAEGYDYIRSYVRNLAEYIYKTTENLVVQYKTDDHTTITSWNKFSVWACSLDGEYCTNNAMINFQKWTQKERISPDIKDAALCTGIKVSNNVDTWQGVLNVYMTTKSASEKNSAQAALACSKDTLILYKYLEFLFDFNAGGPIRLQDFKDICDAMSLTPQGIEASTNFLMNNIERILRQIPTGESIVTYMYRVLASKVALDIEIAQLTKLKNAPELPPKIKASFEESYVQIEQNLLWYNTYHSSINQWTGAPADPTTTQQDTTVSSTETTASSSDATASSSTDTSVSSTETTSTSTETTSTSTETTSTSTETTSTSTETTSTSTETTSISTETTSISTETTSTSTETTLSTSNTTASPVTDPKKPPESSTGYSTFDFDNTSPGMIIRCPPKNGQSSYRSSLIFVLIVVSVTIAVLKALRKGPKDPSCSHETNLIELDVHSQNLGVEQQISTQQILLLFVSFACVFGSDGRLSSAGAGVPNEMDVYRLPGDTTPVSYELNITPDYNRFKDDVDYDAEVEILIDVKSTTSTITLNCNDILIYVVYVHTKISEDNVDVIEVSNDTENEQCKIFLKSKLQVGIQYVLNIEYHVNIKVNNMEGFYKSTYNDKNNHKEWLLLTYLEPTGARRILPCYDEPSYKTPFNISLTRPRNKKSRSNMPLYKSYYDKSSGETRDIFVQTPPIATHMISFVVSGFVSKMAGTAAGESPVYVFSDVGRLDQLRYVSGEAPKLLSAMEKFTEVQYELPKLDLFAIPDFKSDAMGNWGLNTFREKYLLLDDMSSSKANESGLSMVQREMARQWFGNLVTCSWWDYLWLHDAFAAYFQYFSMDLVYPDWRMNQMFVVERHQRALEYDQAPRRPITTSVHTPDEINDAFYDQTYAKASAFLRMLKYTTNDTIFQQSLVRYLNQNKYVSVVPDVLFAAFEYTISEYKFDYGQDVTITNFMKQWTEQAGYPMINVSKANDEFIVTQERCLMDTPDKITDLSKWYIGITYTTESSKNFENFTVATWCKPDMDKCVLSAPQNNEWFIFNVQSTGFYRVNYDTDNWSLLIRQLKETPNDIHVINRAQLIDDSFNLARADKLHYSVPLRISSYLKMEEDVLPWYSVINGYAYLIERMRRNDTEYSDLRECVSNLAGIIYKKTEDQVVEKKNTSHIILTSWNAFSVWACQLNNEMCIQSAFDYYTKWKNGEKIPPDIRDAAFCVGVHITNVTSTWEQMFDLYKTTRSPSEKQSAQTALACTENDAILSRYLNYIFETEDGPIKKQDYKDVFTAVSSTPIGLNVLIDFLVQNLNEITKKLSDGDDIAIFIYSICASKVALDSEIDKLKKLKDDPNTPENLRKSFNKCYNQVDNNLYWYNKYHEIVNQNTGCSREYTTSDEPKKSTTQQQTTEIFTQPTAETTVTEYTSSSTERSTQSSSESTTLSQRTDLTTHVPTETSIGETTVTQEKPSTEYTPTATSTESTKQSKGTDSTTQVYTEISTGETPVTQETPPTATSTESTTLTHGTGSTTHVYTETSTGESTVTQETPPTATSSEGTTQSKGTDSTTHVYTETSTGETTVTPETPPTEYPPTPTSTEGTTQSKGTDSTTHVYTETSTGETPVTQETPPTATASEGTTQSRGTDSTTHVYTETSTKTSTGETPVTQETPPTLTSTEGTTQSKGTDSTTQVYTEISTGETPVTQETPQTATASEGTTQSRGTDSTTHVYTQISTSETPFTQETPSTATSTESTTLTHGTGSTTHVYTETSTRESTVTPETPPTEYPPTSTSTEGTTQSKGTDSTTHVYTQISTSETPFTQEIPSTATSTEGTKQSKGTDSTTQVYTEISTGETPVTQETPPTATSTESTTLTHGTGSTTHVYTETSTSETTVTPETPPTEYPPTSTSTEGTTLTHGTDSTTHVYTQISTSETPFTQETPSTATSTESTTLTHGTGSTTHVYTETSTRESTVTQETPPTATSSEGTTQSKGTDSTTHVYTEISTGETPVTQETPPTATSTESTTLTHVAGSTTHVYTDTSTGESTVTQETPPTATSSEGTTQSKGIDSTTHVYTETSTGETPVTQETPPTLTSTEGTTQSKGTDSTTQVYTEISTGETPVTQETPPTATASEGTTQSRGTDSTTHVYTETSTSETTVTPETPPTEYPPTSTSTEGTTQSRGTDSTTHVYTETSTSETTVTPETPPTEYPSTATSTEGTTLTHGTDSTTHVYTQISTSETPFTQEKPSTATSTEGTTQSKGTDSTTYVYTETSTSETTVTPETPPTEYPPTATSTEGTTQSKGTGSTTHVYTEISTTETTVTPETPTTEYPPTSTSTEGTTQSKGTDSTTQVYTEISTGETPVTQETPPTATSTEGTTQSKGTDSTTHVYTQISTSETPVTQETPPTSTSTEGTTQSKGTDSTTHVYTQISTSETTVTPETPPTEYPSTATSTEGTTLTHGTGSTTHVYTQISTSETPVTQETPPIATSTESTTLSRGTGSTTHISTETSISETTVTQDTSPTEYPSTATSTERTTLSRGTGSTTHIFTETSISETTVTQETPPTEYPPIATSTEDTTLTQGTGSTTQVPTETSTGETTVTRETPLTTFRPTPMSTEGSTLPQGTDSTTHVYTETSTLDTTVSEHPSPSTERTTVSSPKSTTVSRGTDSTTHIYTEISTVESTVSEYPYSTTSTTTPAPFDIDPHFLIYFYYIFIFAIIVVFSNTLVVRRTSAVDKMRSIFAVVFLFAHARCYDQKPTVDFTRLPDDTEPIGYELFVEPNFGAVTPTFAGRVNISISAKTATDEITLNSRDLVVYEIGLTDDNTNSDIGIDSWKYAHHREQVKIKTNRRILEKQKCTIRIRYSGYLKNDVSDVFHSSYDSYSEVKERLAANIQLYPMHARSAFPCYDEAHFKTPFNISIKIKRNKEIAFSNMPILNTADIVVWYYSSYFRRDTTRNRMVYFIVRRGRSNNTHFSKRRGRSPDTEMSWATVVFVVMVSSLVGGYVGQTVAATGSGRLPDDTEPLSYKLTMEPSLYKDFNSSFTGSVDIAIAVRTSTSSITLNSKDLILHEISVTDENTYRSIGVRSWTYDADREQVKISLDGHVLASRVYVMRIRFEGVLRDDGTGFFRSAYDTVSDGKKWIVATHFQTTGARSAFPCYDEPHFRTPFNISIKIKGKETALSNMPVYYSVEEGQYGRIVLVHFQETPSMPTCSVAFFAGEFEQFDKTRRQAINVYSHLGRLYQIEYITKGSPELLRTIEDYTGIPYAMPELNLVATPILGSGQVDTWGLTTYQEKTLFVNHQSNSKSIMTAKMAVANAVASQWFGNLVSPAGWEFAWINKGLATFLQYFVTAKVEPEWRLEHFFIAENQRPAMDLDQNLQRQPLAAPAIGPGDVDYNSADRFSKQKAAAVVRMLNDWVGEEVFKKAINAYLTHNQYSSTKPEQLWNAFDNTLFDLTKSGLNGNSVRTVMNTWTERAGYPVVNVKKKDKSLVLTQQRFLSGFTDSNDTTKWFIRLSYTTNKEKNFDTTTAPTVWLDPSVNETIIPIDDDVEWYIFNIQSTGYYRVNYTEENWLSLIKQLNDSHEDVHVLNRAQLIDDSFSLAKVGLLNYTIPMSMAEYLKKEDDIIPWYSAMKSFDYIVNRMKRCRNTYMDVTNFIVKLVFGALEILNDLVAQKSPQRPTIIAWNALSTWMCKLQEYACDYRPTLQYLQRWQNGEEISADIKDVVFCVGLRPFYYNPETLGKLLTLYNTTKSYSERESVIKALPCADIQTLFTYLTLILENKCPIEPSDYEDFFYALSSTSNGVTAMNDFLSKHFTDVVNNVKDGRNIANTMFSILASKVSTDSEIENMMEMAFKSDTPVEFRNKLVPVYQNEVKDYEKWYHNGSPRTIWEHINPSAKGLPLDPLDVHTSTPSPTKDGSSASSKLYNYAVILQILALSISVKFLVHIFFKEKYIIHNC</sequence>
<keyword evidence="12" id="KW-0378">Hydrolase</keyword>
<feature type="compositionally biased region" description="Polar residues" evidence="22">
    <location>
        <begin position="3103"/>
        <end position="3123"/>
    </location>
</feature>
<gene>
    <name evidence="28" type="ORF">AGLY_005921</name>
</gene>
<feature type="compositionally biased region" description="Low complexity" evidence="22">
    <location>
        <begin position="2282"/>
        <end position="2318"/>
    </location>
</feature>
<evidence type="ECO:0000256" key="11">
    <source>
        <dbReference type="ARBA" id="ARBA00022729"/>
    </source>
</evidence>
<feature type="compositionally biased region" description="Polar residues" evidence="22">
    <location>
        <begin position="2560"/>
        <end position="2572"/>
    </location>
</feature>
<comment type="similarity">
    <text evidence="4">Belongs to the peptidase M1 family.</text>
</comment>
<evidence type="ECO:0000256" key="19">
    <source>
        <dbReference type="ARBA" id="ARBA00023288"/>
    </source>
</evidence>
<feature type="compositionally biased region" description="Polar residues" evidence="22">
    <location>
        <begin position="2736"/>
        <end position="2776"/>
    </location>
</feature>
<feature type="domain" description="Aminopeptidase N-like N-terminal" evidence="27">
    <location>
        <begin position="50"/>
        <end position="239"/>
    </location>
</feature>
<feature type="compositionally biased region" description="Polar residues" evidence="22">
    <location>
        <begin position="2172"/>
        <end position="2205"/>
    </location>
</feature>
<organism evidence="28 29">
    <name type="scientific">Aphis glycines</name>
    <name type="common">Soybean aphid</name>
    <dbReference type="NCBI Taxonomy" id="307491"/>
    <lineage>
        <taxon>Eukaryota</taxon>
        <taxon>Metazoa</taxon>
        <taxon>Ecdysozoa</taxon>
        <taxon>Arthropoda</taxon>
        <taxon>Hexapoda</taxon>
        <taxon>Insecta</taxon>
        <taxon>Pterygota</taxon>
        <taxon>Neoptera</taxon>
        <taxon>Paraneoptera</taxon>
        <taxon>Hemiptera</taxon>
        <taxon>Sternorrhyncha</taxon>
        <taxon>Aphidomorpha</taxon>
        <taxon>Aphidoidea</taxon>
        <taxon>Aphididae</taxon>
        <taxon>Aphidini</taxon>
        <taxon>Aphis</taxon>
        <taxon>Aphis</taxon>
    </lineage>
</organism>
<dbReference type="Proteomes" id="UP000475862">
    <property type="component" value="Unassembled WGS sequence"/>
</dbReference>
<evidence type="ECO:0000256" key="13">
    <source>
        <dbReference type="ARBA" id="ARBA00022833"/>
    </source>
</evidence>
<feature type="compositionally biased region" description="Low complexity" evidence="22">
    <location>
        <begin position="2647"/>
        <end position="2663"/>
    </location>
</feature>
<feature type="compositionally biased region" description="Low complexity" evidence="22">
    <location>
        <begin position="2044"/>
        <end position="2084"/>
    </location>
</feature>
<feature type="compositionally biased region" description="Low complexity" evidence="22">
    <location>
        <begin position="2540"/>
        <end position="2559"/>
    </location>
</feature>
<keyword evidence="6" id="KW-1003">Cell membrane</keyword>
<dbReference type="InterPro" id="IPR001930">
    <property type="entry name" value="Peptidase_M1"/>
</dbReference>
<evidence type="ECO:0000256" key="9">
    <source>
        <dbReference type="ARBA" id="ARBA00022692"/>
    </source>
</evidence>
<evidence type="ECO:0000256" key="24">
    <source>
        <dbReference type="SAM" id="SignalP"/>
    </source>
</evidence>
<dbReference type="Pfam" id="PF17900">
    <property type="entry name" value="Peptidase_M1_N"/>
    <property type="match status" value="4"/>
</dbReference>
<dbReference type="GO" id="GO:0042277">
    <property type="term" value="F:peptide binding"/>
    <property type="evidence" value="ECO:0007669"/>
    <property type="project" value="TreeGrafter"/>
</dbReference>
<feature type="compositionally biased region" description="Low complexity" evidence="22">
    <location>
        <begin position="2900"/>
        <end position="2917"/>
    </location>
</feature>
<dbReference type="FunFam" id="2.60.40.1730:FF:000001">
    <property type="entry name" value="Leucyl-cystinyl aminopeptidase"/>
    <property type="match status" value="1"/>
</dbReference>
<dbReference type="GO" id="GO:0098552">
    <property type="term" value="C:side of membrane"/>
    <property type="evidence" value="ECO:0007669"/>
    <property type="project" value="UniProtKB-KW"/>
</dbReference>
<evidence type="ECO:0000256" key="17">
    <source>
        <dbReference type="ARBA" id="ARBA00023136"/>
    </source>
</evidence>
<evidence type="ECO:0000256" key="4">
    <source>
        <dbReference type="ARBA" id="ARBA00010136"/>
    </source>
</evidence>
<feature type="compositionally biased region" description="Low complexity" evidence="22">
    <location>
        <begin position="2845"/>
        <end position="2865"/>
    </location>
</feature>
<feature type="compositionally biased region" description="Polar residues" evidence="22">
    <location>
        <begin position="1032"/>
        <end position="1041"/>
    </location>
</feature>
<evidence type="ECO:0000256" key="8">
    <source>
        <dbReference type="ARBA" id="ARBA00022670"/>
    </source>
</evidence>
<dbReference type="Pfam" id="PF01433">
    <property type="entry name" value="Peptidase_M1"/>
    <property type="match status" value="3"/>
</dbReference>
<feature type="compositionally biased region" description="Polar residues" evidence="22">
    <location>
        <begin position="2241"/>
        <end position="2281"/>
    </location>
</feature>
<evidence type="ECO:0000256" key="14">
    <source>
        <dbReference type="ARBA" id="ARBA00022968"/>
    </source>
</evidence>
<feature type="compositionally biased region" description="Low complexity" evidence="22">
    <location>
        <begin position="2804"/>
        <end position="2838"/>
    </location>
</feature>
<evidence type="ECO:0000256" key="20">
    <source>
        <dbReference type="PIRSR" id="PIRSR634016-1"/>
    </source>
</evidence>
<evidence type="ECO:0000256" key="2">
    <source>
        <dbReference type="ARBA" id="ARBA00004606"/>
    </source>
</evidence>
<keyword evidence="14" id="KW-0735">Signal-anchor</keyword>
<evidence type="ECO:0000256" key="12">
    <source>
        <dbReference type="ARBA" id="ARBA00022801"/>
    </source>
</evidence>
<feature type="compositionally biased region" description="Polar residues" evidence="22">
    <location>
        <begin position="3015"/>
        <end position="3029"/>
    </location>
</feature>
<evidence type="ECO:0000256" key="16">
    <source>
        <dbReference type="ARBA" id="ARBA00023049"/>
    </source>
</evidence>
<keyword evidence="13" id="KW-0862">Zinc</keyword>
<reference evidence="28 29" key="1">
    <citation type="submission" date="2019-08" db="EMBL/GenBank/DDBJ databases">
        <title>The genome of the soybean aphid Biotype 1, its phylome, world population structure and adaptation to the North American continent.</title>
        <authorList>
            <person name="Giordano R."/>
            <person name="Donthu R.K."/>
            <person name="Hernandez A.G."/>
            <person name="Wright C.L."/>
            <person name="Zimin A.V."/>
        </authorList>
    </citation>
    <scope>NUCLEOTIDE SEQUENCE [LARGE SCALE GENOMIC DNA]</scope>
    <source>
        <tissue evidence="28">Whole aphids</tissue>
    </source>
</reference>
<evidence type="ECO:0000256" key="10">
    <source>
        <dbReference type="ARBA" id="ARBA00022723"/>
    </source>
</evidence>
<keyword evidence="17 23" id="KW-0472">Membrane</keyword>
<feature type="compositionally biased region" description="Low complexity" evidence="22">
    <location>
        <begin position="2147"/>
        <end position="2171"/>
    </location>
</feature>
<feature type="region of interest" description="Disordered" evidence="22">
    <location>
        <begin position="3191"/>
        <end position="3304"/>
    </location>
</feature>
<dbReference type="SUPFAM" id="SSF55486">
    <property type="entry name" value="Metalloproteases ('zincins'), catalytic domain"/>
    <property type="match status" value="3"/>
</dbReference>
<evidence type="ECO:0000313" key="29">
    <source>
        <dbReference type="Proteomes" id="UP000475862"/>
    </source>
</evidence>
<keyword evidence="8" id="KW-0645">Protease</keyword>
<evidence type="ECO:0000313" key="28">
    <source>
        <dbReference type="EMBL" id="KAE9537949.1"/>
    </source>
</evidence>
<comment type="subcellular location">
    <subcellularLocation>
        <location evidence="3">Cell membrane</location>
        <topology evidence="3">Lipid-anchor</topology>
        <topology evidence="3">GPI-anchor</topology>
    </subcellularLocation>
    <subcellularLocation>
        <location evidence="2">Membrane</location>
        <topology evidence="2">Single-pass type II membrane protein</topology>
    </subcellularLocation>
</comment>
<feature type="site" description="Transition state stabilizer" evidence="21">
    <location>
        <position position="1541"/>
    </location>
</feature>
<dbReference type="InterPro" id="IPR014782">
    <property type="entry name" value="Peptidase_M1_dom"/>
</dbReference>
<feature type="domain" description="ERAP1-like C-terminal" evidence="26">
    <location>
        <begin position="573"/>
        <end position="893"/>
    </location>
</feature>
<feature type="compositionally biased region" description="Low complexity" evidence="22">
    <location>
        <begin position="3166"/>
        <end position="3179"/>
    </location>
</feature>
<keyword evidence="19" id="KW-0449">Lipoprotein</keyword>
<dbReference type="Gene3D" id="1.10.390.10">
    <property type="entry name" value="Neutral Protease Domain 2"/>
    <property type="match status" value="3"/>
</dbReference>
<feature type="compositionally biased region" description="Polar residues" evidence="22">
    <location>
        <begin position="2319"/>
        <end position="2377"/>
    </location>
</feature>
<dbReference type="InterPro" id="IPR045357">
    <property type="entry name" value="Aminopeptidase_N-like_N"/>
</dbReference>
<feature type="compositionally biased region" description="Low complexity" evidence="22">
    <location>
        <begin position="3082"/>
        <end position="3102"/>
    </location>
</feature>
<feature type="transmembrane region" description="Helical" evidence="23">
    <location>
        <begin position="3621"/>
        <end position="3641"/>
    </location>
</feature>
<keyword evidence="5" id="KW-0031">Aminopeptidase</keyword>
<feature type="compositionally biased region" description="Low complexity" evidence="22">
    <location>
        <begin position="2378"/>
        <end position="2416"/>
    </location>
</feature>
<feature type="compositionally biased region" description="Polar residues" evidence="22">
    <location>
        <begin position="3057"/>
        <end position="3066"/>
    </location>
</feature>
<feature type="compositionally biased region" description="Polar residues" evidence="22">
    <location>
        <begin position="2085"/>
        <end position="2146"/>
    </location>
</feature>
<feature type="compositionally biased region" description="Low complexity" evidence="22">
    <location>
        <begin position="2573"/>
        <end position="2596"/>
    </location>
</feature>
<feature type="compositionally biased region" description="Low complexity" evidence="22">
    <location>
        <begin position="2424"/>
        <end position="2436"/>
    </location>
</feature>
<feature type="compositionally biased region" description="Low complexity" evidence="22">
    <location>
        <begin position="3289"/>
        <end position="3300"/>
    </location>
</feature>
<keyword evidence="16" id="KW-0482">Metalloprotease</keyword>